<evidence type="ECO:0000313" key="1">
    <source>
        <dbReference type="EMBL" id="MPN22320.1"/>
    </source>
</evidence>
<dbReference type="EMBL" id="VSSQ01070538">
    <property type="protein sequence ID" value="MPN22320.1"/>
    <property type="molecule type" value="Genomic_DNA"/>
</dbReference>
<proteinExistence type="predicted"/>
<gene>
    <name evidence="1" type="ORF">SDC9_169703</name>
</gene>
<dbReference type="AlphaFoldDB" id="A0A645G8J7"/>
<accession>A0A645G8J7</accession>
<sequence>MIRVGNMVLLNNVPPGCCPVCAVEHDPQEPHDCQSLFYQYKFYAEHKRWPTWEDAMAHCDDDMKTLWREELRQFGIVIEKTTVGCGDPSSGK</sequence>
<organism evidence="1">
    <name type="scientific">bioreactor metagenome</name>
    <dbReference type="NCBI Taxonomy" id="1076179"/>
    <lineage>
        <taxon>unclassified sequences</taxon>
        <taxon>metagenomes</taxon>
        <taxon>ecological metagenomes</taxon>
    </lineage>
</organism>
<name>A0A645G8J7_9ZZZZ</name>
<reference evidence="1" key="1">
    <citation type="submission" date="2019-08" db="EMBL/GenBank/DDBJ databases">
        <authorList>
            <person name="Kucharzyk K."/>
            <person name="Murdoch R.W."/>
            <person name="Higgins S."/>
            <person name="Loffler F."/>
        </authorList>
    </citation>
    <scope>NUCLEOTIDE SEQUENCE</scope>
</reference>
<comment type="caution">
    <text evidence="1">The sequence shown here is derived from an EMBL/GenBank/DDBJ whole genome shotgun (WGS) entry which is preliminary data.</text>
</comment>
<protein>
    <submittedName>
        <fullName evidence="1">Uncharacterized protein</fullName>
    </submittedName>
</protein>